<keyword evidence="2 3" id="KW-0040">ANK repeat</keyword>
<dbReference type="Gene3D" id="1.25.40.20">
    <property type="entry name" value="Ankyrin repeat-containing domain"/>
    <property type="match status" value="2"/>
</dbReference>
<keyword evidence="1" id="KW-0677">Repeat</keyword>
<dbReference type="InterPro" id="IPR036770">
    <property type="entry name" value="Ankyrin_rpt-contain_sf"/>
</dbReference>
<organism evidence="5 6">
    <name type="scientific">Saprolegnia diclina (strain VS20)</name>
    <dbReference type="NCBI Taxonomy" id="1156394"/>
    <lineage>
        <taxon>Eukaryota</taxon>
        <taxon>Sar</taxon>
        <taxon>Stramenopiles</taxon>
        <taxon>Oomycota</taxon>
        <taxon>Saprolegniomycetes</taxon>
        <taxon>Saprolegniales</taxon>
        <taxon>Saprolegniaceae</taxon>
        <taxon>Saprolegnia</taxon>
    </lineage>
</organism>
<evidence type="ECO:0000256" key="4">
    <source>
        <dbReference type="SAM" id="MobiDB-lite"/>
    </source>
</evidence>
<keyword evidence="6" id="KW-1185">Reference proteome</keyword>
<proteinExistence type="predicted"/>
<feature type="repeat" description="ANK" evidence="3">
    <location>
        <begin position="353"/>
        <end position="385"/>
    </location>
</feature>
<dbReference type="AlphaFoldDB" id="T0RY05"/>
<evidence type="ECO:0000256" key="2">
    <source>
        <dbReference type="ARBA" id="ARBA00023043"/>
    </source>
</evidence>
<evidence type="ECO:0000313" key="6">
    <source>
        <dbReference type="Proteomes" id="UP000030762"/>
    </source>
</evidence>
<dbReference type="SMART" id="SM00248">
    <property type="entry name" value="ANK"/>
    <property type="match status" value="5"/>
</dbReference>
<dbReference type="Pfam" id="PF12796">
    <property type="entry name" value="Ank_2"/>
    <property type="match status" value="1"/>
</dbReference>
<name>T0RY05_SAPDV</name>
<feature type="repeat" description="ANK" evidence="3">
    <location>
        <begin position="386"/>
        <end position="418"/>
    </location>
</feature>
<dbReference type="Proteomes" id="UP000030762">
    <property type="component" value="Unassembled WGS sequence"/>
</dbReference>
<dbReference type="SUPFAM" id="SSF48403">
    <property type="entry name" value="Ankyrin repeat"/>
    <property type="match status" value="1"/>
</dbReference>
<accession>T0RY05</accession>
<evidence type="ECO:0000256" key="1">
    <source>
        <dbReference type="ARBA" id="ARBA00022737"/>
    </source>
</evidence>
<dbReference type="PANTHER" id="PTHR24171:SF8">
    <property type="entry name" value="BRCA1-ASSOCIATED RING DOMAIN PROTEIN 1"/>
    <property type="match status" value="1"/>
</dbReference>
<feature type="repeat" description="ANK" evidence="3">
    <location>
        <begin position="419"/>
        <end position="451"/>
    </location>
</feature>
<dbReference type="PANTHER" id="PTHR24171">
    <property type="entry name" value="ANKYRIN REPEAT DOMAIN-CONTAINING PROTEIN 39-RELATED"/>
    <property type="match status" value="1"/>
</dbReference>
<dbReference type="OMA" id="ASTQANY"/>
<dbReference type="PROSITE" id="PS50297">
    <property type="entry name" value="ANK_REP_REGION"/>
    <property type="match status" value="4"/>
</dbReference>
<reference evidence="5 6" key="1">
    <citation type="submission" date="2012-04" db="EMBL/GenBank/DDBJ databases">
        <title>The Genome Sequence of Saprolegnia declina VS20.</title>
        <authorList>
            <consortium name="The Broad Institute Genome Sequencing Platform"/>
            <person name="Russ C."/>
            <person name="Nusbaum C."/>
            <person name="Tyler B."/>
            <person name="van West P."/>
            <person name="Dieguez-Uribeondo J."/>
            <person name="de Bruijn I."/>
            <person name="Tripathy S."/>
            <person name="Jiang R."/>
            <person name="Young S.K."/>
            <person name="Zeng Q."/>
            <person name="Gargeya S."/>
            <person name="Fitzgerald M."/>
            <person name="Haas B."/>
            <person name="Abouelleil A."/>
            <person name="Alvarado L."/>
            <person name="Arachchi H.M."/>
            <person name="Berlin A."/>
            <person name="Chapman S.B."/>
            <person name="Goldberg J."/>
            <person name="Griggs A."/>
            <person name="Gujja S."/>
            <person name="Hansen M."/>
            <person name="Howarth C."/>
            <person name="Imamovic A."/>
            <person name="Larimer J."/>
            <person name="McCowen C."/>
            <person name="Montmayeur A."/>
            <person name="Murphy C."/>
            <person name="Neiman D."/>
            <person name="Pearson M."/>
            <person name="Priest M."/>
            <person name="Roberts A."/>
            <person name="Saif S."/>
            <person name="Shea T."/>
            <person name="Sisk P."/>
            <person name="Sykes S."/>
            <person name="Wortman J."/>
            <person name="Nusbaum C."/>
            <person name="Birren B."/>
        </authorList>
    </citation>
    <scope>NUCLEOTIDE SEQUENCE [LARGE SCALE GENOMIC DNA]</scope>
    <source>
        <strain evidence="5 6">VS20</strain>
    </source>
</reference>
<dbReference type="OrthoDB" id="76816at2759"/>
<gene>
    <name evidence="5" type="ORF">SDRG_07489</name>
</gene>
<dbReference type="RefSeq" id="XP_008611546.1">
    <property type="nucleotide sequence ID" value="XM_008613324.1"/>
</dbReference>
<dbReference type="GeneID" id="19948216"/>
<dbReference type="STRING" id="1156394.T0RY05"/>
<dbReference type="eggNOG" id="KOG0504">
    <property type="taxonomic scope" value="Eukaryota"/>
</dbReference>
<dbReference type="InterPro" id="IPR002110">
    <property type="entry name" value="Ankyrin_rpt"/>
</dbReference>
<feature type="region of interest" description="Disordered" evidence="4">
    <location>
        <begin position="1"/>
        <end position="24"/>
    </location>
</feature>
<dbReference type="Pfam" id="PF13857">
    <property type="entry name" value="Ank_5"/>
    <property type="match status" value="1"/>
</dbReference>
<dbReference type="PROSITE" id="PS50088">
    <property type="entry name" value="ANK_REPEAT"/>
    <property type="match status" value="4"/>
</dbReference>
<evidence type="ECO:0000313" key="5">
    <source>
        <dbReference type="EMBL" id="EQC35262.1"/>
    </source>
</evidence>
<sequence length="513" mass="57775">MMQSTKPDVGPHEALLLDDQPPHHLPVMEKKTRKRNVQHVATHEDKLRVMKWMVAEEQKLAEELEAKRSAIDGVKMKPEKHCLASRAILEFPELFCAASTQANYMKATRWWKESKVYIETTEHMPHSKKARAGRGRRALPWTAWLYEELKHAMDNHVETATWGNRDLLGMAKALVEASTHPTYNKDYIIPERNTRIVDNLNLRWIQSFKDKFNIKNTMKKELSHTSELSLCQWVAVSTAANKGQPIPKKDIIEQASHLFLQEYDSLPAKLESSWYKMFCLRHPELNLVVEPSTPVASSSHVAAMSSVLPTSMPMMPPPMQPVGVMFDAIAEGQFKIVKSLLQQGLSPESSDDIGCTALLVATKSGQFNVVKFLLEFGARTEATDECGRTSLVLATFLGHFHIVKALLEHQAHVEATDDNSRTALSIAAERGDLKLVKLLLRMGANLEARDEDDNTPLMIAVKHNHLEVVVFLIKKGANVRVQDVDGSTLLELAKHSRELSQLFLEKISAETMC</sequence>
<dbReference type="VEuPathDB" id="FungiDB:SDRG_07489"/>
<dbReference type="EMBL" id="JH767152">
    <property type="protein sequence ID" value="EQC35262.1"/>
    <property type="molecule type" value="Genomic_DNA"/>
</dbReference>
<evidence type="ECO:0000256" key="3">
    <source>
        <dbReference type="PROSITE-ProRule" id="PRU00023"/>
    </source>
</evidence>
<dbReference type="InParanoid" id="T0RY05"/>
<feature type="repeat" description="ANK" evidence="3">
    <location>
        <begin position="452"/>
        <end position="484"/>
    </location>
</feature>
<protein>
    <submittedName>
        <fullName evidence="5">Uncharacterized protein</fullName>
    </submittedName>
</protein>